<evidence type="ECO:0000256" key="2">
    <source>
        <dbReference type="ARBA" id="ARBA00009634"/>
    </source>
</evidence>
<evidence type="ECO:0000256" key="3">
    <source>
        <dbReference type="ARBA" id="ARBA00022588"/>
    </source>
</evidence>
<keyword evidence="19" id="KW-1185">Reference proteome</keyword>
<evidence type="ECO:0000256" key="6">
    <source>
        <dbReference type="ARBA" id="ARBA00022729"/>
    </source>
</evidence>
<dbReference type="InterPro" id="IPR017241">
    <property type="entry name" value="Toll-like_receptor"/>
</dbReference>
<dbReference type="PROSITE" id="PS51450">
    <property type="entry name" value="LRR"/>
    <property type="match status" value="1"/>
</dbReference>
<evidence type="ECO:0000256" key="16">
    <source>
        <dbReference type="SAM" id="SignalP"/>
    </source>
</evidence>
<reference evidence="18" key="2">
    <citation type="submission" date="2025-09" db="UniProtKB">
        <authorList>
            <consortium name="Ensembl"/>
        </authorList>
    </citation>
    <scope>IDENTIFICATION</scope>
</reference>
<dbReference type="GO" id="GO:0002224">
    <property type="term" value="P:toll-like receptor signaling pathway"/>
    <property type="evidence" value="ECO:0007669"/>
    <property type="project" value="InterPro"/>
</dbReference>
<dbReference type="AlphaFoldDB" id="A0A3B4AZ26"/>
<keyword evidence="8 14" id="KW-0391">Immunity</keyword>
<dbReference type="GO" id="GO:0006954">
    <property type="term" value="P:inflammatory response"/>
    <property type="evidence" value="ECO:0007669"/>
    <property type="project" value="UniProtKB-UniRule"/>
</dbReference>
<evidence type="ECO:0000256" key="15">
    <source>
        <dbReference type="PIRSR" id="PIRSR037595-2"/>
    </source>
</evidence>
<evidence type="ECO:0000256" key="14">
    <source>
        <dbReference type="PIRNR" id="PIRNR037595"/>
    </source>
</evidence>
<evidence type="ECO:0000256" key="7">
    <source>
        <dbReference type="ARBA" id="ARBA00022737"/>
    </source>
</evidence>
<dbReference type="PROSITE" id="PS50104">
    <property type="entry name" value="TIR"/>
    <property type="match status" value="1"/>
</dbReference>
<keyword evidence="4" id="KW-0433">Leucine-rich repeat</keyword>
<dbReference type="InterPro" id="IPR000157">
    <property type="entry name" value="TIR_dom"/>
</dbReference>
<evidence type="ECO:0000256" key="5">
    <source>
        <dbReference type="ARBA" id="ARBA00022692"/>
    </source>
</evidence>
<keyword evidence="15" id="KW-1015">Disulfide bond</keyword>
<evidence type="ECO:0000256" key="8">
    <source>
        <dbReference type="ARBA" id="ARBA00022859"/>
    </source>
</evidence>
<keyword evidence="12" id="KW-0325">Glycoprotein</keyword>
<evidence type="ECO:0000256" key="1">
    <source>
        <dbReference type="ARBA" id="ARBA00004479"/>
    </source>
</evidence>
<accession>A0A3B4AZ26</accession>
<feature type="signal peptide" evidence="16">
    <location>
        <begin position="1"/>
        <end position="20"/>
    </location>
</feature>
<sequence length="796" mass="91928">MWYITVLFCAVSMLVKLHHGASSSDQFVDLSNKNLSFVPRDLPHTVEYLDLSCNHIRQLHGGDFRDTTQLKFLNMSWNILETIDPEAFMNTLLLQKLDLSHNKLTNLEDQKYLQHTGNLLVLHLDQNQFINMTLGEEFRGLKNLERLTIEAKQIRRDDFMHISELKLVEMFLYVGQEFDYEDKSLQDVQSEKLEISFLKTQQIHHDLVSDALSFFHRVELTNVTQGFQILNDILSATKQIYTTSLYLSNFVIKWKDFTNYVNAVLQTSTLHVTFSDVALTDLPQSDTPVINVSNVRTMSGRRAEVRSVFFSQDAVYNFLINIPVLKLEIVETSIIHMTCPKSPSPIQHLNFSYCALSDSIFYRVVDEKIIECKNLRNVKTLNLVDNNLKNFQIISKRIQYMISLEKLDVSQNSLVYDGFEECLWSPNITTMILSSNSLTENVFNCMPKHIKIIDLENNQVSVVPSTVIKFQNLVSINLNSNRLRDLPVCKGFPMLNTLLLKSNSLHAPSVQKLESCPLLNILDISHNPFTCICSLRQFRNLGMKSERNGTKVNILNWPSGYYCLYPEKLRNTTLRDASIPEISCNTGLLAATILCPAIFTIIAIVVACHHFDVPWYMGMILQWTRAKHRARRQNIPIEDLVGVEFHAFASFSQHNAEWVHNSMLPNLSELRICHHEKHFMPGRTIIDNIMNCVQKSRRSVFVLSAHFVKSEWCHYELYFATHQRQARGPDSVVLVLLEPLPEYLIPSKYHQLKSMMRRHTYLEWPQEKAKQRLFWANLRAALQSNIPSAPATELEE</sequence>
<evidence type="ECO:0000256" key="13">
    <source>
        <dbReference type="ARBA" id="ARBA00023198"/>
    </source>
</evidence>
<feature type="disulfide bond" evidence="15">
    <location>
        <begin position="422"/>
        <end position="445"/>
    </location>
</feature>
<dbReference type="STRING" id="409849.ENSPMGP00000021591"/>
<name>A0A3B4AZ26_9GOBI</name>
<dbReference type="SUPFAM" id="SSF52200">
    <property type="entry name" value="Toll/Interleukin receptor TIR domain"/>
    <property type="match status" value="1"/>
</dbReference>
<keyword evidence="13 14" id="KW-0395">Inflammatory response</keyword>
<dbReference type="InterPro" id="IPR001611">
    <property type="entry name" value="Leu-rich_rpt"/>
</dbReference>
<evidence type="ECO:0000256" key="9">
    <source>
        <dbReference type="ARBA" id="ARBA00022989"/>
    </source>
</evidence>
<proteinExistence type="inferred from homology"/>
<organism evidence="18 19">
    <name type="scientific">Periophthalmus magnuspinnatus</name>
    <dbReference type="NCBI Taxonomy" id="409849"/>
    <lineage>
        <taxon>Eukaryota</taxon>
        <taxon>Metazoa</taxon>
        <taxon>Chordata</taxon>
        <taxon>Craniata</taxon>
        <taxon>Vertebrata</taxon>
        <taxon>Euteleostomi</taxon>
        <taxon>Actinopterygii</taxon>
        <taxon>Neopterygii</taxon>
        <taxon>Teleostei</taxon>
        <taxon>Neoteleostei</taxon>
        <taxon>Acanthomorphata</taxon>
        <taxon>Gobiaria</taxon>
        <taxon>Gobiiformes</taxon>
        <taxon>Gobioidei</taxon>
        <taxon>Gobiidae</taxon>
        <taxon>Oxudercinae</taxon>
        <taxon>Periophthalmus</taxon>
    </lineage>
</organism>
<dbReference type="PANTHER" id="PTHR24365:SF422">
    <property type="entry name" value="TOLL-LIKE RECEPTOR 6"/>
    <property type="match status" value="1"/>
</dbReference>
<dbReference type="Ensembl" id="ENSPMGT00000022996.1">
    <property type="protein sequence ID" value="ENSPMGP00000021591.1"/>
    <property type="gene ID" value="ENSPMGG00000017474.1"/>
</dbReference>
<dbReference type="GO" id="GO:0045087">
    <property type="term" value="P:innate immune response"/>
    <property type="evidence" value="ECO:0007669"/>
    <property type="project" value="UniProtKB-UniRule"/>
</dbReference>
<dbReference type="FunFam" id="3.40.50.10140:FF:000001">
    <property type="entry name" value="Toll-like receptor 2"/>
    <property type="match status" value="1"/>
</dbReference>
<protein>
    <recommendedName>
        <fullName evidence="17">TIR domain-containing protein</fullName>
    </recommendedName>
</protein>
<dbReference type="Proteomes" id="UP000261520">
    <property type="component" value="Unplaced"/>
</dbReference>
<feature type="chain" id="PRO_5017368351" description="TIR domain-containing protein" evidence="16">
    <location>
        <begin position="21"/>
        <end position="796"/>
    </location>
</feature>
<keyword evidence="9" id="KW-1133">Transmembrane helix</keyword>
<evidence type="ECO:0000256" key="4">
    <source>
        <dbReference type="ARBA" id="ARBA00022614"/>
    </source>
</evidence>
<reference evidence="18" key="1">
    <citation type="submission" date="2025-08" db="UniProtKB">
        <authorList>
            <consortium name="Ensembl"/>
        </authorList>
    </citation>
    <scope>IDENTIFICATION</scope>
</reference>
<keyword evidence="11 14" id="KW-0675">Receptor</keyword>
<evidence type="ECO:0000259" key="17">
    <source>
        <dbReference type="PROSITE" id="PS50104"/>
    </source>
</evidence>
<dbReference type="GO" id="GO:0005886">
    <property type="term" value="C:plasma membrane"/>
    <property type="evidence" value="ECO:0007669"/>
    <property type="project" value="TreeGrafter"/>
</dbReference>
<dbReference type="PRINTS" id="PR01537">
    <property type="entry name" value="INTRLKN1R1F"/>
</dbReference>
<comment type="similarity">
    <text evidence="2 14">Belongs to the Toll-like receptor family.</text>
</comment>
<keyword evidence="6 16" id="KW-0732">Signal</keyword>
<keyword evidence="7" id="KW-0677">Repeat</keyword>
<keyword evidence="10" id="KW-0472">Membrane</keyword>
<dbReference type="SUPFAM" id="SSF52058">
    <property type="entry name" value="L domain-like"/>
    <property type="match status" value="1"/>
</dbReference>
<feature type="domain" description="TIR" evidence="17">
    <location>
        <begin position="643"/>
        <end position="782"/>
    </location>
</feature>
<evidence type="ECO:0000256" key="11">
    <source>
        <dbReference type="ARBA" id="ARBA00023170"/>
    </source>
</evidence>
<dbReference type="InterPro" id="IPR032675">
    <property type="entry name" value="LRR_dom_sf"/>
</dbReference>
<dbReference type="SMART" id="SM00255">
    <property type="entry name" value="TIR"/>
    <property type="match status" value="1"/>
</dbReference>
<dbReference type="Gene3D" id="3.40.50.10140">
    <property type="entry name" value="Toll/interleukin-1 receptor homology (TIR) domain"/>
    <property type="match status" value="1"/>
</dbReference>
<evidence type="ECO:0000313" key="18">
    <source>
        <dbReference type="Ensembl" id="ENSPMGP00000021591.1"/>
    </source>
</evidence>
<evidence type="ECO:0000256" key="12">
    <source>
        <dbReference type="ARBA" id="ARBA00023180"/>
    </source>
</evidence>
<dbReference type="PIRSF" id="PIRSF037595">
    <property type="entry name" value="Toll-like_receptor"/>
    <property type="match status" value="1"/>
</dbReference>
<keyword evidence="3 14" id="KW-0399">Innate immunity</keyword>
<dbReference type="GO" id="GO:0004888">
    <property type="term" value="F:transmembrane signaling receptor activity"/>
    <property type="evidence" value="ECO:0007669"/>
    <property type="project" value="InterPro"/>
</dbReference>
<dbReference type="Gene3D" id="3.80.10.10">
    <property type="entry name" value="Ribonuclease Inhibitor"/>
    <property type="match status" value="1"/>
</dbReference>
<keyword evidence="5" id="KW-0812">Transmembrane</keyword>
<evidence type="ECO:0000256" key="10">
    <source>
        <dbReference type="ARBA" id="ARBA00023136"/>
    </source>
</evidence>
<evidence type="ECO:0000313" key="19">
    <source>
        <dbReference type="Proteomes" id="UP000261520"/>
    </source>
</evidence>
<dbReference type="InterPro" id="IPR035897">
    <property type="entry name" value="Toll_tir_struct_dom_sf"/>
</dbReference>
<comment type="subcellular location">
    <subcellularLocation>
        <location evidence="1">Membrane</location>
        <topology evidence="1">Single-pass type I membrane protein</topology>
    </subcellularLocation>
</comment>
<dbReference type="PANTHER" id="PTHR24365">
    <property type="entry name" value="TOLL-LIKE RECEPTOR"/>
    <property type="match status" value="1"/>
</dbReference>
<dbReference type="PRINTS" id="PR00019">
    <property type="entry name" value="LEURICHRPT"/>
</dbReference>
<dbReference type="Pfam" id="PF01582">
    <property type="entry name" value="TIR"/>
    <property type="match status" value="1"/>
</dbReference>